<dbReference type="InterPro" id="IPR029063">
    <property type="entry name" value="SAM-dependent_MTases_sf"/>
</dbReference>
<sequence length="321" mass="36222">MGASISRSSSASSSAGRSRRAHSPTPPGGTRLFPIFHVGRKRSRSEVKAAVKSPTKERGRAYTSETSDEPIVRQHYVLEAVIGSGYVSPIEHPRRILDIGAHSLMWMLDLAKEFHRSQITGIGLRPLRADTSLPVNCSFEIVDLYDDPRLPFPNAYFDFVRHRILNVPVRPENQQAYISECARVTAPSGWVELAQWQGFCEYAGPAAARWHEWFLRAMETRIADTYYIDQVEELMRTAGLEEVQRKEYLIPVGAWAGSAGQLSWTNIEDGTILIAEELARVHGVPKQMICELLPQMQQEVSEHRGCFSFVVYFGRKPDISY</sequence>
<evidence type="ECO:0000313" key="2">
    <source>
        <dbReference type="EMBL" id="RKP08415.1"/>
    </source>
</evidence>
<dbReference type="SUPFAM" id="SSF53335">
    <property type="entry name" value="S-adenosyl-L-methionine-dependent methyltransferases"/>
    <property type="match status" value="1"/>
</dbReference>
<dbReference type="PANTHER" id="PTHR43591:SF24">
    <property type="entry name" value="2-METHOXY-6-POLYPRENYL-1,4-BENZOQUINOL METHYLASE, MITOCHONDRIAL"/>
    <property type="match status" value="1"/>
</dbReference>
<evidence type="ECO:0000256" key="1">
    <source>
        <dbReference type="SAM" id="MobiDB-lite"/>
    </source>
</evidence>
<dbReference type="PANTHER" id="PTHR43591">
    <property type="entry name" value="METHYLTRANSFERASE"/>
    <property type="match status" value="1"/>
</dbReference>
<proteinExistence type="predicted"/>
<feature type="compositionally biased region" description="Basic and acidic residues" evidence="1">
    <location>
        <begin position="44"/>
        <end position="60"/>
    </location>
</feature>
<feature type="compositionally biased region" description="Low complexity" evidence="1">
    <location>
        <begin position="1"/>
        <end position="16"/>
    </location>
</feature>
<evidence type="ECO:0000313" key="3">
    <source>
        <dbReference type="Proteomes" id="UP000271241"/>
    </source>
</evidence>
<dbReference type="GO" id="GO:0008168">
    <property type="term" value="F:methyltransferase activity"/>
    <property type="evidence" value="ECO:0007669"/>
    <property type="project" value="TreeGrafter"/>
</dbReference>
<dbReference type="Proteomes" id="UP000271241">
    <property type="component" value="Unassembled WGS sequence"/>
</dbReference>
<dbReference type="Gene3D" id="3.40.50.150">
    <property type="entry name" value="Vaccinia Virus protein VP39"/>
    <property type="match status" value="1"/>
</dbReference>
<reference evidence="3" key="1">
    <citation type="journal article" date="2018" name="Nat. Microbiol.">
        <title>Leveraging single-cell genomics to expand the fungal tree of life.</title>
        <authorList>
            <person name="Ahrendt S.R."/>
            <person name="Quandt C.A."/>
            <person name="Ciobanu D."/>
            <person name="Clum A."/>
            <person name="Salamov A."/>
            <person name="Andreopoulos B."/>
            <person name="Cheng J.F."/>
            <person name="Woyke T."/>
            <person name="Pelin A."/>
            <person name="Henrissat B."/>
            <person name="Reynolds N.K."/>
            <person name="Benny G.L."/>
            <person name="Smith M.E."/>
            <person name="James T.Y."/>
            <person name="Grigoriev I.V."/>
        </authorList>
    </citation>
    <scope>NUCLEOTIDE SEQUENCE [LARGE SCALE GENOMIC DNA]</scope>
    <source>
        <strain evidence="3">RSA 1356</strain>
    </source>
</reference>
<keyword evidence="3" id="KW-1185">Reference proteome</keyword>
<dbReference type="EMBL" id="KZ992605">
    <property type="protein sequence ID" value="RKP08415.1"/>
    <property type="molecule type" value="Genomic_DNA"/>
</dbReference>
<feature type="region of interest" description="Disordered" evidence="1">
    <location>
        <begin position="1"/>
        <end position="67"/>
    </location>
</feature>
<accession>A0A4P9XQU5</accession>
<gene>
    <name evidence="2" type="ORF">THASP1DRAFT_29773</name>
</gene>
<evidence type="ECO:0008006" key="4">
    <source>
        <dbReference type="Google" id="ProtNLM"/>
    </source>
</evidence>
<name>A0A4P9XQU5_9FUNG</name>
<dbReference type="STRING" id="78915.A0A4P9XQU5"/>
<dbReference type="AlphaFoldDB" id="A0A4P9XQU5"/>
<organism evidence="2 3">
    <name type="scientific">Thamnocephalis sphaerospora</name>
    <dbReference type="NCBI Taxonomy" id="78915"/>
    <lineage>
        <taxon>Eukaryota</taxon>
        <taxon>Fungi</taxon>
        <taxon>Fungi incertae sedis</taxon>
        <taxon>Zoopagomycota</taxon>
        <taxon>Zoopagomycotina</taxon>
        <taxon>Zoopagomycetes</taxon>
        <taxon>Zoopagales</taxon>
        <taxon>Sigmoideomycetaceae</taxon>
        <taxon>Thamnocephalis</taxon>
    </lineage>
</organism>
<dbReference type="OrthoDB" id="2013972at2759"/>
<protein>
    <recommendedName>
        <fullName evidence="4">S-adenosyl-L-methionine-dependent methyltransferase</fullName>
    </recommendedName>
</protein>